<dbReference type="Proteomes" id="UP000008037">
    <property type="component" value="Chromosome"/>
</dbReference>
<evidence type="ECO:0000313" key="1">
    <source>
        <dbReference type="EMBL" id="AFU59578.1"/>
    </source>
</evidence>
<dbReference type="InParanoid" id="K0IK26"/>
<dbReference type="STRING" id="1237085.Ngar_c26570"/>
<keyword evidence="2" id="KW-1185">Reference proteome</keyword>
<evidence type="ECO:0000313" key="2">
    <source>
        <dbReference type="Proteomes" id="UP000008037"/>
    </source>
</evidence>
<dbReference type="EMBL" id="CP002408">
    <property type="protein sequence ID" value="AFU59578.1"/>
    <property type="molecule type" value="Genomic_DNA"/>
</dbReference>
<sequence length="58" mass="6960">MLHKMIDRRRLDRVLRKKTCIICGRRPALDNEELCALCWPEIHHFAKHHKLVKTGKED</sequence>
<dbReference type="HOGENOM" id="CLU_2968571_0_0_2"/>
<protein>
    <submittedName>
        <fullName evidence="1">Uncharacterized protein</fullName>
    </submittedName>
</protein>
<dbReference type="BioCyc" id="CNIT1237085:G1324-2657-MONOMER"/>
<reference evidence="1 2" key="1">
    <citation type="journal article" date="2012" name="Environ. Microbiol.">
        <title>The genome of the ammonia-oxidizing Candidatus Nitrososphaera gargensis: insights into metabolic versatility and environmental adaptations.</title>
        <authorList>
            <person name="Spang A."/>
            <person name="Poehlein A."/>
            <person name="Offre P."/>
            <person name="Zumbragel S."/>
            <person name="Haider S."/>
            <person name="Rychlik N."/>
            <person name="Nowka B."/>
            <person name="Schmeisser C."/>
            <person name="Lebedeva E.V."/>
            <person name="Rattei T."/>
            <person name="Bohm C."/>
            <person name="Schmid M."/>
            <person name="Galushko A."/>
            <person name="Hatzenpichler R."/>
            <person name="Weinmaier T."/>
            <person name="Daniel R."/>
            <person name="Schleper C."/>
            <person name="Spieck E."/>
            <person name="Streit W."/>
            <person name="Wagner M."/>
        </authorList>
    </citation>
    <scope>NUCLEOTIDE SEQUENCE [LARGE SCALE GENOMIC DNA]</scope>
    <source>
        <strain evidence="2">Ga9.2</strain>
    </source>
</reference>
<dbReference type="KEGG" id="nga:Ngar_c26570"/>
<dbReference type="AlphaFoldDB" id="K0IK26"/>
<organism evidence="1 2">
    <name type="scientific">Nitrososphaera gargensis (strain Ga9.2)</name>
    <dbReference type="NCBI Taxonomy" id="1237085"/>
    <lineage>
        <taxon>Archaea</taxon>
        <taxon>Nitrososphaerota</taxon>
        <taxon>Nitrososphaeria</taxon>
        <taxon>Nitrososphaerales</taxon>
        <taxon>Nitrososphaeraceae</taxon>
        <taxon>Nitrososphaera</taxon>
    </lineage>
</organism>
<accession>K0IK26</accession>
<name>K0IK26_NITGG</name>
<gene>
    <name evidence="1" type="ordered locus">Ngar_c26570</name>
</gene>
<proteinExistence type="predicted"/>